<accession>A0AAP0E374</accession>
<comment type="caution">
    <text evidence="1">The sequence shown here is derived from an EMBL/GenBank/DDBJ whole genome shotgun (WGS) entry which is preliminary data.</text>
</comment>
<keyword evidence="2" id="KW-1185">Reference proteome</keyword>
<gene>
    <name evidence="1" type="ORF">Sjap_026266</name>
</gene>
<sequence>MDLEFQVDSLIEHLACIAIVNIPDLESKHLAVTNTRPLTMKDDVLVVALSPDAKYIVVALLDCTIKDCDLYQLIKDRGKCSRGLKFGIGAFKYFN</sequence>
<proteinExistence type="predicted"/>
<protein>
    <submittedName>
        <fullName evidence="1">Uncharacterized protein</fullName>
    </submittedName>
</protein>
<evidence type="ECO:0000313" key="2">
    <source>
        <dbReference type="Proteomes" id="UP001417504"/>
    </source>
</evidence>
<evidence type="ECO:0000313" key="1">
    <source>
        <dbReference type="EMBL" id="KAK9085855.1"/>
    </source>
</evidence>
<dbReference type="EMBL" id="JBBNAE010000011">
    <property type="protein sequence ID" value="KAK9085855.1"/>
    <property type="molecule type" value="Genomic_DNA"/>
</dbReference>
<reference evidence="1 2" key="1">
    <citation type="submission" date="2024-01" db="EMBL/GenBank/DDBJ databases">
        <title>Genome assemblies of Stephania.</title>
        <authorList>
            <person name="Yang L."/>
        </authorList>
    </citation>
    <scope>NUCLEOTIDE SEQUENCE [LARGE SCALE GENOMIC DNA]</scope>
    <source>
        <strain evidence="1">QJT</strain>
        <tissue evidence="1">Leaf</tissue>
    </source>
</reference>
<name>A0AAP0E374_9MAGN</name>
<dbReference type="Proteomes" id="UP001417504">
    <property type="component" value="Unassembled WGS sequence"/>
</dbReference>
<dbReference type="AlphaFoldDB" id="A0AAP0E374"/>
<organism evidence="1 2">
    <name type="scientific">Stephania japonica</name>
    <dbReference type="NCBI Taxonomy" id="461633"/>
    <lineage>
        <taxon>Eukaryota</taxon>
        <taxon>Viridiplantae</taxon>
        <taxon>Streptophyta</taxon>
        <taxon>Embryophyta</taxon>
        <taxon>Tracheophyta</taxon>
        <taxon>Spermatophyta</taxon>
        <taxon>Magnoliopsida</taxon>
        <taxon>Ranunculales</taxon>
        <taxon>Menispermaceae</taxon>
        <taxon>Menispermoideae</taxon>
        <taxon>Cissampelideae</taxon>
        <taxon>Stephania</taxon>
    </lineage>
</organism>